<evidence type="ECO:0000313" key="2">
    <source>
        <dbReference type="Proteomes" id="UP000233606"/>
    </source>
</evidence>
<dbReference type="Proteomes" id="UP000233606">
    <property type="component" value="Unassembled WGS sequence"/>
</dbReference>
<dbReference type="EMBL" id="PIWU01000010">
    <property type="protein sequence ID" value="PKE56198.1"/>
    <property type="molecule type" value="Genomic_DNA"/>
</dbReference>
<sequence length="159" mass="18224">MEFHDHAGNKVILTLDDQPDSNNKHVLIITNYNGKYLLTHNKFRGVEFPGGKVEQKETSLEAAKRELYEETGGVIDTIRYIGTYTVYAEPSFKKDVYYARISKIEEQDDYMETNGPVIVTKLDEVAESDKSFILNDDCINYIVGILQKDGEYDVQQNED</sequence>
<proteinExistence type="predicted"/>
<evidence type="ECO:0000313" key="1">
    <source>
        <dbReference type="EMBL" id="PKE56198.1"/>
    </source>
</evidence>
<reference evidence="1" key="1">
    <citation type="submission" date="2017-12" db="EMBL/GenBank/DDBJ databases">
        <title>Genomics of Macrococcus caseolyticus.</title>
        <authorList>
            <person name="MacFadyen A.C."/>
            <person name="Paterson G.K."/>
        </authorList>
    </citation>
    <scope>NUCLEOTIDE SEQUENCE</scope>
    <source>
        <strain evidence="1">5459_5_49</strain>
    </source>
</reference>
<organism evidence="1 2">
    <name type="scientific">Macrococcoides caseolyticum</name>
    <dbReference type="NCBI Taxonomy" id="69966"/>
    <lineage>
        <taxon>Bacteria</taxon>
        <taxon>Bacillati</taxon>
        <taxon>Bacillota</taxon>
        <taxon>Bacilli</taxon>
        <taxon>Bacillales</taxon>
        <taxon>Staphylococcaceae</taxon>
        <taxon>Macrococcoides</taxon>
    </lineage>
</organism>
<protein>
    <submittedName>
        <fullName evidence="1">Nucleoside triphosphatase YtkD</fullName>
    </submittedName>
</protein>
<accession>A0ACC9MS47</accession>
<name>A0ACC9MS47_9STAP</name>
<gene>
    <name evidence="1" type="primary">ytkD</name>
    <name evidence="1" type="ORF">CW682_08150</name>
</gene>
<keyword evidence="2" id="KW-1185">Reference proteome</keyword>
<comment type="caution">
    <text evidence="1">The sequence shown here is derived from an EMBL/GenBank/DDBJ whole genome shotgun (WGS) entry which is preliminary data.</text>
</comment>